<evidence type="ECO:0000256" key="4">
    <source>
        <dbReference type="ARBA" id="ARBA00023080"/>
    </source>
</evidence>
<evidence type="ECO:0000313" key="6">
    <source>
        <dbReference type="EMBL" id="QBQ01603.1"/>
    </source>
</evidence>
<proteinExistence type="inferred from homology"/>
<evidence type="ECO:0000256" key="2">
    <source>
        <dbReference type="ARBA" id="ARBA00012379"/>
    </source>
</evidence>
<keyword evidence="3" id="KW-0378">Hydrolase</keyword>
<dbReference type="PANTHER" id="PTHR11241:SF0">
    <property type="entry name" value="DEOXYURIDINE 5'-TRIPHOSPHATE NUCLEOTIDOHYDROLASE"/>
    <property type="match status" value="1"/>
</dbReference>
<dbReference type="Gene3D" id="3.40.50.300">
    <property type="entry name" value="P-loop containing nucleotide triphosphate hydrolases"/>
    <property type="match status" value="1"/>
</dbReference>
<protein>
    <recommendedName>
        <fullName evidence="2">dUTP diphosphatase</fullName>
        <ecNumber evidence="2">3.6.1.23</ecNumber>
    </recommendedName>
</protein>
<dbReference type="InterPro" id="IPR036157">
    <property type="entry name" value="dUTPase-like_sf"/>
</dbReference>
<dbReference type="InterPro" id="IPR008181">
    <property type="entry name" value="dUTPase"/>
</dbReference>
<dbReference type="EC" id="3.6.1.23" evidence="2"/>
<accession>A0AAF1D275</accession>
<name>A0AAF1D275_9BBAC</name>
<gene>
    <name evidence="6" type="ORF">HycuGV_00050</name>
</gene>
<sequence length="338" mass="37890">MSHTFELLSEKGFFPTASTAGAAGYDLKSPIDCVVEAHGVIVIPLDIRIIMNRGRVAKIESRSGLASKFDITVRAGIIDSDYTGNVSVVLKNGRDTPFGIKRGDRIAQLLIYMIDMPTQVVEGARDRGIKGFGSTGGFGVAKKYIAIEGVACNFKTSSLQRLAETKPGVALVYNDYAEFCHNHGDHAEENYIFKQLPEFKTIYTMWVAMQGYKTNAVYDRFPGSSLIYSLIFRDAQPSEYKLVFDAMVTLKFVDPWDIVVVLPFEGQQKKVVASMVKRNNKIDVLNTKYVNDQMKAFKMFADYFNLPVVYVTHDDPEMSIELICKQVGLMLERQQTHV</sequence>
<organism evidence="6 7">
    <name type="scientific">Hyphantria cunea granulovirus</name>
    <dbReference type="NCBI Taxonomy" id="307448"/>
    <lineage>
        <taxon>Viruses</taxon>
        <taxon>Viruses incertae sedis</taxon>
        <taxon>Naldaviricetes</taxon>
        <taxon>Lefavirales</taxon>
        <taxon>Baculoviridae</taxon>
        <taxon>Betabaculovirus</taxon>
        <taxon>Betabaculovirus hycuneae</taxon>
    </lineage>
</organism>
<dbReference type="GO" id="GO:0006226">
    <property type="term" value="P:dUMP biosynthetic process"/>
    <property type="evidence" value="ECO:0007669"/>
    <property type="project" value="InterPro"/>
</dbReference>
<feature type="domain" description="dUTPase-like" evidence="5">
    <location>
        <begin position="14"/>
        <end position="136"/>
    </location>
</feature>
<dbReference type="InterPro" id="IPR033704">
    <property type="entry name" value="dUTPase_trimeric"/>
</dbReference>
<keyword evidence="4" id="KW-0546">Nucleotide metabolism</keyword>
<dbReference type="Proteomes" id="UP000831479">
    <property type="component" value="Segment"/>
</dbReference>
<dbReference type="GO" id="GO:0046081">
    <property type="term" value="P:dUTP catabolic process"/>
    <property type="evidence" value="ECO:0007669"/>
    <property type="project" value="InterPro"/>
</dbReference>
<dbReference type="CDD" id="cd07557">
    <property type="entry name" value="trimeric_dUTPase"/>
    <property type="match status" value="1"/>
</dbReference>
<dbReference type="InterPro" id="IPR027417">
    <property type="entry name" value="P-loop_NTPase"/>
</dbReference>
<comment type="similarity">
    <text evidence="1">Belongs to the dUTPase family.</text>
</comment>
<dbReference type="GO" id="GO:0000287">
    <property type="term" value="F:magnesium ion binding"/>
    <property type="evidence" value="ECO:0007669"/>
    <property type="project" value="InterPro"/>
</dbReference>
<dbReference type="Pfam" id="PF00692">
    <property type="entry name" value="dUTPase"/>
    <property type="match status" value="1"/>
</dbReference>
<dbReference type="EMBL" id="MH923363">
    <property type="protein sequence ID" value="QBQ01603.1"/>
    <property type="molecule type" value="Genomic_DNA"/>
</dbReference>
<dbReference type="SUPFAM" id="SSF51283">
    <property type="entry name" value="dUTPase-like"/>
    <property type="match status" value="1"/>
</dbReference>
<dbReference type="GO" id="GO:0004170">
    <property type="term" value="F:dUTP diphosphatase activity"/>
    <property type="evidence" value="ECO:0007669"/>
    <property type="project" value="UniProtKB-EC"/>
</dbReference>
<evidence type="ECO:0000256" key="3">
    <source>
        <dbReference type="ARBA" id="ARBA00022801"/>
    </source>
</evidence>
<dbReference type="Gene3D" id="2.70.40.10">
    <property type="match status" value="1"/>
</dbReference>
<dbReference type="InterPro" id="IPR029054">
    <property type="entry name" value="dUTPase-like"/>
</dbReference>
<dbReference type="PANTHER" id="PTHR11241">
    <property type="entry name" value="DEOXYURIDINE 5'-TRIPHOSPHATE NUCLEOTIDOHYDROLASE"/>
    <property type="match status" value="1"/>
</dbReference>
<evidence type="ECO:0000259" key="5">
    <source>
        <dbReference type="Pfam" id="PF00692"/>
    </source>
</evidence>
<evidence type="ECO:0000313" key="7">
    <source>
        <dbReference type="Proteomes" id="UP000831479"/>
    </source>
</evidence>
<reference evidence="6" key="1">
    <citation type="journal article" date="2019" name="Genomics">
        <title>Genome sequence analysis and organization of the Hyphantria cunea granulovirus (HycuGV-Hc1) from Turkey.</title>
        <authorList>
            <person name="Gencer D."/>
            <person name="Bayramoglu Z."/>
            <person name="Nalcacioglu R."/>
            <person name="Demirbag Z."/>
            <person name="Demir I."/>
        </authorList>
    </citation>
    <scope>NUCLEOTIDE SEQUENCE</scope>
    <source>
        <strain evidence="6">Hc1</strain>
    </source>
</reference>
<keyword evidence="7" id="KW-1185">Reference proteome</keyword>
<dbReference type="NCBIfam" id="TIGR00576">
    <property type="entry name" value="dut"/>
    <property type="match status" value="1"/>
</dbReference>
<evidence type="ECO:0000256" key="1">
    <source>
        <dbReference type="ARBA" id="ARBA00006581"/>
    </source>
</evidence>